<reference evidence="4 5" key="1">
    <citation type="journal article" date="2008" name="PLoS ONE">
        <title>Genome sequence of the saprophyte Leptospira biflexa provides insights into the evolution of Leptospira and the pathogenesis of leptospirosis.</title>
        <authorList>
            <person name="Picardeau M."/>
            <person name="Bulach D.M."/>
            <person name="Bouchier C."/>
            <person name="Zuerner R.L."/>
            <person name="Zidane N."/>
            <person name="Wilson P.J."/>
            <person name="Creno S."/>
            <person name="Kuczek E.S."/>
            <person name="Bommezzadri S."/>
            <person name="Davis J.C."/>
            <person name="McGrath A."/>
            <person name="Johnson M.J."/>
            <person name="Boursaux-Eude C."/>
            <person name="Seemann T."/>
            <person name="Rouy Z."/>
            <person name="Coppel R.L."/>
            <person name="Rood J.I."/>
            <person name="Lajus A."/>
            <person name="Davies J.K."/>
            <person name="Medigue C."/>
            <person name="Adler B."/>
        </authorList>
    </citation>
    <scope>NUCLEOTIDE SEQUENCE [LARGE SCALE GENOMIC DNA]</scope>
    <source>
        <strain evidence="5">Patoc 1 / ATCC 23582 / Paris</strain>
    </source>
</reference>
<dbReference type="Gene3D" id="3.30.2350.10">
    <property type="entry name" value="Pseudouridine synthase"/>
    <property type="match status" value="1"/>
</dbReference>
<dbReference type="GO" id="GO:0000455">
    <property type="term" value="P:enzyme-directed rRNA pseudouridine synthesis"/>
    <property type="evidence" value="ECO:0007669"/>
    <property type="project" value="TreeGrafter"/>
</dbReference>
<dbReference type="CDD" id="cd02869">
    <property type="entry name" value="PseudoU_synth_RluA_like"/>
    <property type="match status" value="1"/>
</dbReference>
<dbReference type="InterPro" id="IPR050188">
    <property type="entry name" value="RluA_PseudoU_synthase"/>
</dbReference>
<dbReference type="InterPro" id="IPR020103">
    <property type="entry name" value="PsdUridine_synth_cat_dom_sf"/>
</dbReference>
<feature type="domain" description="Pseudouridine synthase RsuA/RluA-like" evidence="3">
    <location>
        <begin position="24"/>
        <end position="169"/>
    </location>
</feature>
<evidence type="ECO:0000259" key="3">
    <source>
        <dbReference type="Pfam" id="PF00849"/>
    </source>
</evidence>
<dbReference type="Proteomes" id="UP000001847">
    <property type="component" value="Chromosome I"/>
</dbReference>
<dbReference type="GO" id="GO:0009982">
    <property type="term" value="F:pseudouridine synthase activity"/>
    <property type="evidence" value="ECO:0007669"/>
    <property type="project" value="InterPro"/>
</dbReference>
<dbReference type="EMBL" id="CP000786">
    <property type="protein sequence ID" value="ABZ98215.1"/>
    <property type="molecule type" value="Genomic_DNA"/>
</dbReference>
<dbReference type="AlphaFoldDB" id="B0SSX5"/>
<name>B0SSX5_LEPBP</name>
<gene>
    <name evidence="4" type="ordered locus">LEPBI_I2113</name>
</gene>
<dbReference type="GO" id="GO:0003723">
    <property type="term" value="F:RNA binding"/>
    <property type="evidence" value="ECO:0007669"/>
    <property type="project" value="InterPro"/>
</dbReference>
<comment type="similarity">
    <text evidence="1">Belongs to the pseudouridine synthase RluA family.</text>
</comment>
<evidence type="ECO:0000256" key="2">
    <source>
        <dbReference type="ARBA" id="ARBA00023235"/>
    </source>
</evidence>
<proteinExistence type="inferred from homology"/>
<dbReference type="Pfam" id="PF00849">
    <property type="entry name" value="PseudoU_synth_2"/>
    <property type="match status" value="1"/>
</dbReference>
<keyword evidence="2 4" id="KW-0413">Isomerase</keyword>
<keyword evidence="5" id="KW-1185">Reference proteome</keyword>
<evidence type="ECO:0000256" key="1">
    <source>
        <dbReference type="ARBA" id="ARBA00010876"/>
    </source>
</evidence>
<dbReference type="InterPro" id="IPR006145">
    <property type="entry name" value="PsdUridine_synth_RsuA/RluA"/>
</dbReference>
<dbReference type="BioCyc" id="LBIF456481:LEPBI_RS10440-MONOMER"/>
<accession>B0SSX5</accession>
<dbReference type="KEGG" id="lbi:LEPBI_I2113"/>
<dbReference type="GO" id="GO:0140098">
    <property type="term" value="F:catalytic activity, acting on RNA"/>
    <property type="evidence" value="ECO:0007669"/>
    <property type="project" value="UniProtKB-ARBA"/>
</dbReference>
<protein>
    <submittedName>
        <fullName evidence="4">Putative RNA pseudouridine synthase (RNA-uridine isomerase RNA pseudouridylate synthase)</fullName>
    </submittedName>
</protein>
<dbReference type="InterPro" id="IPR006224">
    <property type="entry name" value="PsdUridine_synth_RluA-like_CS"/>
</dbReference>
<dbReference type="RefSeq" id="WP_012389085.1">
    <property type="nucleotide sequence ID" value="NC_010602.1"/>
</dbReference>
<dbReference type="PROSITE" id="PS01129">
    <property type="entry name" value="PSI_RLU"/>
    <property type="match status" value="1"/>
</dbReference>
<dbReference type="SUPFAM" id="SSF55120">
    <property type="entry name" value="Pseudouridine synthase"/>
    <property type="match status" value="1"/>
</dbReference>
<dbReference type="PANTHER" id="PTHR21600">
    <property type="entry name" value="MITOCHONDRIAL RNA PSEUDOURIDINE SYNTHASE"/>
    <property type="match status" value="1"/>
</dbReference>
<evidence type="ECO:0000313" key="5">
    <source>
        <dbReference type="Proteomes" id="UP000001847"/>
    </source>
</evidence>
<evidence type="ECO:0000313" key="4">
    <source>
        <dbReference type="EMBL" id="ABZ98215.1"/>
    </source>
</evidence>
<dbReference type="HOGENOM" id="CLU_1244042_0_0_12"/>
<sequence length="231" mass="26837">MNFPRRTIRLKGNWTTQIFYECDDFLLAEKPEGIPVHETKDPSRMDFTRLLSNHLQIPELRTVNRLDLGTSGIVLLGKNKNKNVELDLLLKEAEKTYIFLCDGIPSWREHRMECFLKEGNKQVNLVRSGGKKAITEFSILHSDPNESISFGFAKILTGRRHQIRVMLSSLGFPILGDTVYGKKEKTETRMYLHSFRFYFTDFLGQKQMVQTDVPRDWIGRMPSISNFPFDT</sequence>
<dbReference type="PANTHER" id="PTHR21600:SF44">
    <property type="entry name" value="RIBOSOMAL LARGE SUBUNIT PSEUDOURIDINE SYNTHASE D"/>
    <property type="match status" value="1"/>
</dbReference>
<organism evidence="4 5">
    <name type="scientific">Leptospira biflexa serovar Patoc (strain Patoc 1 / ATCC 23582 / Paris)</name>
    <dbReference type="NCBI Taxonomy" id="456481"/>
    <lineage>
        <taxon>Bacteria</taxon>
        <taxon>Pseudomonadati</taxon>
        <taxon>Spirochaetota</taxon>
        <taxon>Spirochaetia</taxon>
        <taxon>Leptospirales</taxon>
        <taxon>Leptospiraceae</taxon>
        <taxon>Leptospira</taxon>
    </lineage>
</organism>
<dbReference type="STRING" id="456481.LEPBI_I2113"/>